<dbReference type="InterPro" id="IPR000408">
    <property type="entry name" value="Reg_chr_condens"/>
</dbReference>
<reference evidence="5 6" key="1">
    <citation type="journal article" date="2021" name="Plant Biotechnol. J.">
        <title>Multi-omics assisted identification of the key and species-specific regulatory components of drought-tolerant mechanisms in Gossypium stocksii.</title>
        <authorList>
            <person name="Yu D."/>
            <person name="Ke L."/>
            <person name="Zhang D."/>
            <person name="Wu Y."/>
            <person name="Sun Y."/>
            <person name="Mei J."/>
            <person name="Sun J."/>
            <person name="Sun Y."/>
        </authorList>
    </citation>
    <scope>NUCLEOTIDE SEQUENCE [LARGE SCALE GENOMIC DNA]</scope>
    <source>
        <strain evidence="6">cv. E1</strain>
        <tissue evidence="5">Leaf</tissue>
    </source>
</reference>
<organism evidence="5 6">
    <name type="scientific">Gossypium stocksii</name>
    <dbReference type="NCBI Taxonomy" id="47602"/>
    <lineage>
        <taxon>Eukaryota</taxon>
        <taxon>Viridiplantae</taxon>
        <taxon>Streptophyta</taxon>
        <taxon>Embryophyta</taxon>
        <taxon>Tracheophyta</taxon>
        <taxon>Spermatophyta</taxon>
        <taxon>Magnoliopsida</taxon>
        <taxon>eudicotyledons</taxon>
        <taxon>Gunneridae</taxon>
        <taxon>Pentapetalae</taxon>
        <taxon>rosids</taxon>
        <taxon>malvids</taxon>
        <taxon>Malvales</taxon>
        <taxon>Malvaceae</taxon>
        <taxon>Malvoideae</taxon>
        <taxon>Gossypium</taxon>
    </lineage>
</organism>
<feature type="compositionally biased region" description="Acidic residues" evidence="3">
    <location>
        <begin position="461"/>
        <end position="472"/>
    </location>
</feature>
<feature type="repeat" description="RCC1" evidence="2">
    <location>
        <begin position="350"/>
        <end position="403"/>
    </location>
</feature>
<comment type="caution">
    <text evidence="5">The sequence shown here is derived from an EMBL/GenBank/DDBJ whole genome shotgun (WGS) entry which is preliminary data.</text>
</comment>
<feature type="repeat" description="RCC1" evidence="2">
    <location>
        <begin position="249"/>
        <end position="304"/>
    </location>
</feature>
<sequence length="541" mass="58294">MSTNEAEKKVEDGEEEKKKGGELLFCGSTCWEAVGRRKGVLEGNLVSPTRLRPLVGVDIRFVASGCVSCHCVALDVEGRCYTWGRNEKGQLGHGDTIQRDRPTIVSELLKYKIIKAGAGRSHTVVVTEDGNSLAFGWNKHGQLGSGSTRNEIESSPVRCLVSQVTNTACGAEFTVWLSSTEGASILTAGLPQYGQLGHGTDNEYNAKDSSVRLVYESQPRPRAIATLSGATIVKVACGTNHTVAVDTNGYVYTWGFGGYGRLGHREQKDEWVPRRVEVFQKHNVLPPNAVVSAGSVNSACTAGGGQLYMWGKLKNTGDDWMYPKPLMDLSGWNLRCMDSGNMFHFVGADSSCISWGHAQYGELGYGPTGQKSSAIPKKVDILEGMHVISVACGMGHSMVIVDRTNVGDRLDQLEIYDGKGSDEGPVVSDTKTSVLKQNNKNGASKTPTSSKKRKKSKDESKTEEEENSDVESDSSGGHINGEVSGKGRGKGDKKPASVGKGKGRGQGNLWANKSSQSSQGKTSKRGRLRKVQRVRPAWNTC</sequence>
<name>A0A9D3UZ14_9ROSI</name>
<evidence type="ECO:0000256" key="2">
    <source>
        <dbReference type="PROSITE-ProRule" id="PRU00235"/>
    </source>
</evidence>
<dbReference type="EMBL" id="JAIQCV010000009">
    <property type="protein sequence ID" value="KAH1064978.1"/>
    <property type="molecule type" value="Genomic_DNA"/>
</dbReference>
<evidence type="ECO:0000313" key="6">
    <source>
        <dbReference type="Proteomes" id="UP000828251"/>
    </source>
</evidence>
<evidence type="ECO:0000313" key="5">
    <source>
        <dbReference type="EMBL" id="KAH1064978.1"/>
    </source>
</evidence>
<evidence type="ECO:0000256" key="1">
    <source>
        <dbReference type="ARBA" id="ARBA00022737"/>
    </source>
</evidence>
<evidence type="ECO:0000256" key="3">
    <source>
        <dbReference type="SAM" id="MobiDB-lite"/>
    </source>
</evidence>
<dbReference type="InterPro" id="IPR009091">
    <property type="entry name" value="RCC1/BLIP-II"/>
</dbReference>
<dbReference type="PRINTS" id="PR00633">
    <property type="entry name" value="RCCNDNSATION"/>
</dbReference>
<dbReference type="PANTHER" id="PTHR46207:SF1">
    <property type="entry name" value="PROTEIN RCC2"/>
    <property type="match status" value="1"/>
</dbReference>
<dbReference type="Proteomes" id="UP000828251">
    <property type="component" value="Unassembled WGS sequence"/>
</dbReference>
<dbReference type="SUPFAM" id="SSF50985">
    <property type="entry name" value="RCC1/BLIP-II"/>
    <property type="match status" value="1"/>
</dbReference>
<feature type="region of interest" description="Disordered" evidence="3">
    <location>
        <begin position="416"/>
        <end position="541"/>
    </location>
</feature>
<dbReference type="Pfam" id="PF00415">
    <property type="entry name" value="RCC1"/>
    <property type="match status" value="1"/>
</dbReference>
<dbReference type="InterPro" id="IPR028641">
    <property type="entry name" value="RCC2"/>
</dbReference>
<dbReference type="PANTHER" id="PTHR46207">
    <property type="entry name" value="PROTEIN RCC2"/>
    <property type="match status" value="1"/>
</dbReference>
<keyword evidence="6" id="KW-1185">Reference proteome</keyword>
<dbReference type="GO" id="GO:0031267">
    <property type="term" value="F:small GTPase binding"/>
    <property type="evidence" value="ECO:0007669"/>
    <property type="project" value="TreeGrafter"/>
</dbReference>
<dbReference type="GO" id="GO:0016020">
    <property type="term" value="C:membrane"/>
    <property type="evidence" value="ECO:0007669"/>
    <property type="project" value="TreeGrafter"/>
</dbReference>
<feature type="domain" description="RCC1-like" evidence="4">
    <location>
        <begin position="19"/>
        <end position="312"/>
    </location>
</feature>
<feature type="repeat" description="RCC1" evidence="2">
    <location>
        <begin position="130"/>
        <end position="180"/>
    </location>
</feature>
<keyword evidence="1" id="KW-0677">Repeat</keyword>
<evidence type="ECO:0000259" key="4">
    <source>
        <dbReference type="Pfam" id="PF25390"/>
    </source>
</evidence>
<dbReference type="OrthoDB" id="297375at2759"/>
<accession>A0A9D3UZ14</accession>
<feature type="repeat" description="RCC1" evidence="2">
    <location>
        <begin position="183"/>
        <end position="248"/>
    </location>
</feature>
<protein>
    <recommendedName>
        <fullName evidence="4">RCC1-like domain-containing protein</fullName>
    </recommendedName>
</protein>
<dbReference type="PROSITE" id="PS00626">
    <property type="entry name" value="RCC1_2"/>
    <property type="match status" value="3"/>
</dbReference>
<dbReference type="AlphaFoldDB" id="A0A9D3UZ14"/>
<dbReference type="Pfam" id="PF25390">
    <property type="entry name" value="WD40_RLD"/>
    <property type="match status" value="1"/>
</dbReference>
<feature type="repeat" description="RCC1" evidence="2">
    <location>
        <begin position="78"/>
        <end position="129"/>
    </location>
</feature>
<dbReference type="Gene3D" id="2.130.10.30">
    <property type="entry name" value="Regulator of chromosome condensation 1/beta-lactamase-inhibitor protein II"/>
    <property type="match status" value="2"/>
</dbReference>
<feature type="compositionally biased region" description="Basic residues" evidence="3">
    <location>
        <begin position="522"/>
        <end position="533"/>
    </location>
</feature>
<proteinExistence type="predicted"/>
<gene>
    <name evidence="5" type="ORF">J1N35_029965</name>
</gene>
<dbReference type="InterPro" id="IPR058923">
    <property type="entry name" value="RCC1-like_dom"/>
</dbReference>
<feature type="compositionally biased region" description="Polar residues" evidence="3">
    <location>
        <begin position="429"/>
        <end position="443"/>
    </location>
</feature>
<dbReference type="PROSITE" id="PS50012">
    <property type="entry name" value="RCC1_3"/>
    <property type="match status" value="5"/>
</dbReference>